<dbReference type="EMBL" id="JAWCUI010000025">
    <property type="protein sequence ID" value="KAL1895910.1"/>
    <property type="molecule type" value="Genomic_DNA"/>
</dbReference>
<proteinExistence type="inferred from homology"/>
<dbReference type="InterPro" id="IPR002933">
    <property type="entry name" value="Peptidase_M20"/>
</dbReference>
<dbReference type="PANTHER" id="PTHR43808:SF30">
    <property type="entry name" value="ACETYLORNITHINE DEACETYLASE"/>
    <property type="match status" value="1"/>
</dbReference>
<reference evidence="8 9" key="1">
    <citation type="journal article" date="2024" name="IMA Fungus">
        <title>IMA Genome - F19 : A genome assembly and annotation guide to empower mycologists, including annotated draft genome sequences of Ceratocystis pirilliformis, Diaporthe australafricana, Fusarium ophioides, Paecilomyces lecythidis, and Sporothrix stenoceras.</title>
        <authorList>
            <person name="Aylward J."/>
            <person name="Wilson A.M."/>
            <person name="Visagie C.M."/>
            <person name="Spraker J."/>
            <person name="Barnes I."/>
            <person name="Buitendag C."/>
            <person name="Ceriani C."/>
            <person name="Del Mar Angel L."/>
            <person name="du Plessis D."/>
            <person name="Fuchs T."/>
            <person name="Gasser K."/>
            <person name="Kramer D."/>
            <person name="Li W."/>
            <person name="Munsamy K."/>
            <person name="Piso A."/>
            <person name="Price J.L."/>
            <person name="Sonnekus B."/>
            <person name="Thomas C."/>
            <person name="van der Nest A."/>
            <person name="van Dijk A."/>
            <person name="van Heerden A."/>
            <person name="van Vuuren N."/>
            <person name="Yilmaz N."/>
            <person name="Duong T.A."/>
            <person name="van der Merwe N.A."/>
            <person name="Wingfield M.J."/>
            <person name="Wingfield B.D."/>
        </authorList>
    </citation>
    <scope>NUCLEOTIDE SEQUENCE [LARGE SCALE GENOMIC DNA]</scope>
    <source>
        <strain evidence="8 9">CMW 5346</strain>
    </source>
</reference>
<dbReference type="InterPro" id="IPR001261">
    <property type="entry name" value="ArgE/DapE_CS"/>
</dbReference>
<feature type="chain" id="PRO_5046224452" description="Peptidase M20 dimerisation domain-containing protein" evidence="6">
    <location>
        <begin position="21"/>
        <end position="428"/>
    </location>
</feature>
<sequence>MRLLPSLLVAGIGASAFVLAEQQPLGGAHVEAVNTHAPSTPSYRDDLLALHKGLIETSSQSGAEGNVGDWLIDYLHRRQYKTFKQQVATRDNTGKNGRFNVIAWIDGGEDDEGDNGDGDDTLAALTVHPLPPVLITSHIDVVPPHIPYSIDDDTPTDSTVIHGRGSVDAKGSVAAQITALEELRAQDVVGAGDVLLVYVVGEEDSGDGMKAFSELFHSYFPTWFTAAIFGEPTDNKLACGHKGILGCTVSATGKAGHSGYPWLGKSANDALVRGLVALIDADLGSSAIFGNTTVNLGLISGGVAANVIPAAAEAKMAVRVALGPQATGHDEVRSRMEAALASVDKDLTLSCSQGYGVVECDCSVEGFANITVNYGTDVPNLAGDHTRYLYGPGDILVAHGDKEALTVASLEKAVVDFQKLIKHALKRD</sequence>
<dbReference type="InterPro" id="IPR036264">
    <property type="entry name" value="Bact_exopeptidase_dim_dom"/>
</dbReference>
<dbReference type="Pfam" id="PF07687">
    <property type="entry name" value="M20_dimer"/>
    <property type="match status" value="1"/>
</dbReference>
<protein>
    <recommendedName>
        <fullName evidence="7">Peptidase M20 dimerisation domain-containing protein</fullName>
    </recommendedName>
</protein>
<evidence type="ECO:0000256" key="1">
    <source>
        <dbReference type="ARBA" id="ARBA00001947"/>
    </source>
</evidence>
<dbReference type="PANTHER" id="PTHR43808">
    <property type="entry name" value="ACETYLORNITHINE DEACETYLASE"/>
    <property type="match status" value="1"/>
</dbReference>
<keyword evidence="5" id="KW-0862">Zinc</keyword>
<comment type="similarity">
    <text evidence="2">Belongs to the peptidase M20A family.</text>
</comment>
<feature type="signal peptide" evidence="6">
    <location>
        <begin position="1"/>
        <end position="20"/>
    </location>
</feature>
<organism evidence="8 9">
    <name type="scientific">Sporothrix stenoceras</name>
    <dbReference type="NCBI Taxonomy" id="5173"/>
    <lineage>
        <taxon>Eukaryota</taxon>
        <taxon>Fungi</taxon>
        <taxon>Dikarya</taxon>
        <taxon>Ascomycota</taxon>
        <taxon>Pezizomycotina</taxon>
        <taxon>Sordariomycetes</taxon>
        <taxon>Sordariomycetidae</taxon>
        <taxon>Ophiostomatales</taxon>
        <taxon>Ophiostomataceae</taxon>
        <taxon>Sporothrix</taxon>
    </lineage>
</organism>
<evidence type="ECO:0000256" key="6">
    <source>
        <dbReference type="SAM" id="SignalP"/>
    </source>
</evidence>
<evidence type="ECO:0000256" key="2">
    <source>
        <dbReference type="ARBA" id="ARBA00006247"/>
    </source>
</evidence>
<dbReference type="PROSITE" id="PS00758">
    <property type="entry name" value="ARGE_DAPE_CPG2_1"/>
    <property type="match status" value="1"/>
</dbReference>
<keyword evidence="4" id="KW-0378">Hydrolase</keyword>
<dbReference type="CDD" id="cd05652">
    <property type="entry name" value="M20_ArgE_DapE-like_fungal"/>
    <property type="match status" value="1"/>
</dbReference>
<dbReference type="Pfam" id="PF01546">
    <property type="entry name" value="Peptidase_M20"/>
    <property type="match status" value="1"/>
</dbReference>
<comment type="cofactor">
    <cofactor evidence="1">
        <name>Zn(2+)</name>
        <dbReference type="ChEBI" id="CHEBI:29105"/>
    </cofactor>
</comment>
<evidence type="ECO:0000256" key="4">
    <source>
        <dbReference type="ARBA" id="ARBA00022801"/>
    </source>
</evidence>
<name>A0ABR3Z6F8_9PEZI</name>
<dbReference type="SUPFAM" id="SSF53187">
    <property type="entry name" value="Zn-dependent exopeptidases"/>
    <property type="match status" value="1"/>
</dbReference>
<evidence type="ECO:0000256" key="3">
    <source>
        <dbReference type="ARBA" id="ARBA00022723"/>
    </source>
</evidence>
<keyword evidence="6" id="KW-0732">Signal</keyword>
<dbReference type="InterPro" id="IPR011650">
    <property type="entry name" value="Peptidase_M20_dimer"/>
</dbReference>
<keyword evidence="3" id="KW-0479">Metal-binding</keyword>
<dbReference type="SUPFAM" id="SSF55031">
    <property type="entry name" value="Bacterial exopeptidase dimerisation domain"/>
    <property type="match status" value="1"/>
</dbReference>
<dbReference type="Gene3D" id="3.40.630.10">
    <property type="entry name" value="Zn peptidases"/>
    <property type="match status" value="1"/>
</dbReference>
<evidence type="ECO:0000313" key="9">
    <source>
        <dbReference type="Proteomes" id="UP001583186"/>
    </source>
</evidence>
<evidence type="ECO:0000313" key="8">
    <source>
        <dbReference type="EMBL" id="KAL1895910.1"/>
    </source>
</evidence>
<comment type="caution">
    <text evidence="8">The sequence shown here is derived from an EMBL/GenBank/DDBJ whole genome shotgun (WGS) entry which is preliminary data.</text>
</comment>
<feature type="domain" description="Peptidase M20 dimerisation" evidence="7">
    <location>
        <begin position="240"/>
        <end position="344"/>
    </location>
</feature>
<keyword evidence="9" id="KW-1185">Reference proteome</keyword>
<evidence type="ECO:0000256" key="5">
    <source>
        <dbReference type="ARBA" id="ARBA00022833"/>
    </source>
</evidence>
<dbReference type="InterPro" id="IPR050072">
    <property type="entry name" value="Peptidase_M20A"/>
</dbReference>
<evidence type="ECO:0000259" key="7">
    <source>
        <dbReference type="Pfam" id="PF07687"/>
    </source>
</evidence>
<gene>
    <name evidence="8" type="ORF">Sste5346_005009</name>
</gene>
<dbReference type="Gene3D" id="3.30.70.360">
    <property type="match status" value="1"/>
</dbReference>
<dbReference type="Proteomes" id="UP001583186">
    <property type="component" value="Unassembled WGS sequence"/>
</dbReference>
<accession>A0ABR3Z6F8</accession>